<dbReference type="EMBL" id="JBIACK010000009">
    <property type="protein sequence ID" value="MFE8702371.1"/>
    <property type="molecule type" value="Genomic_DNA"/>
</dbReference>
<feature type="transmembrane region" description="Helical" evidence="2">
    <location>
        <begin position="7"/>
        <end position="27"/>
    </location>
</feature>
<organism evidence="3 4">
    <name type="scientific">Cytobacillus spartinae</name>
    <dbReference type="NCBI Taxonomy" id="3299023"/>
    <lineage>
        <taxon>Bacteria</taxon>
        <taxon>Bacillati</taxon>
        <taxon>Bacillota</taxon>
        <taxon>Bacilli</taxon>
        <taxon>Bacillales</taxon>
        <taxon>Bacillaceae</taxon>
        <taxon>Cytobacillus</taxon>
    </lineage>
</organism>
<evidence type="ECO:0000256" key="1">
    <source>
        <dbReference type="SAM" id="MobiDB-lite"/>
    </source>
</evidence>
<keyword evidence="2" id="KW-0812">Transmembrane</keyword>
<feature type="transmembrane region" description="Helical" evidence="2">
    <location>
        <begin position="86"/>
        <end position="104"/>
    </location>
</feature>
<comment type="caution">
    <text evidence="3">The sequence shown here is derived from an EMBL/GenBank/DDBJ whole genome shotgun (WGS) entry which is preliminary data.</text>
</comment>
<gene>
    <name evidence="3" type="ORF">ACFYKX_17375</name>
</gene>
<protein>
    <submittedName>
        <fullName evidence="3">YndM family protein</fullName>
    </submittedName>
</protein>
<keyword evidence="2" id="KW-1133">Transmembrane helix</keyword>
<sequence length="149" mass="16780">MKHFRAFAIKFVATFVLLYIILGLFSGMTFGNIFLISLVLGVIAYIVGDMILYPKTNNTVATISDFGLAFTIIWIFGANLAVTDNLFFATFLSAIGVAAFEYFFHGYLSNQILNVRDERQSPRSLQFQTEASEELTPVRPDVRSKEDEE</sequence>
<proteinExistence type="predicted"/>
<dbReference type="InterPro" id="IPR019649">
    <property type="entry name" value="DUF2512"/>
</dbReference>
<evidence type="ECO:0000313" key="3">
    <source>
        <dbReference type="EMBL" id="MFE8702371.1"/>
    </source>
</evidence>
<keyword evidence="2" id="KW-0472">Membrane</keyword>
<keyword evidence="4" id="KW-1185">Reference proteome</keyword>
<feature type="transmembrane region" description="Helical" evidence="2">
    <location>
        <begin position="33"/>
        <end position="53"/>
    </location>
</feature>
<feature type="transmembrane region" description="Helical" evidence="2">
    <location>
        <begin position="60"/>
        <end position="80"/>
    </location>
</feature>
<reference evidence="3 4" key="1">
    <citation type="submission" date="2024-08" db="EMBL/GenBank/DDBJ databases">
        <title>Two novel Cytobacillus novel species.</title>
        <authorList>
            <person name="Liu G."/>
        </authorList>
    </citation>
    <scope>NUCLEOTIDE SEQUENCE [LARGE SCALE GENOMIC DNA]</scope>
    <source>
        <strain evidence="3 4">FJAT-54145</strain>
    </source>
</reference>
<evidence type="ECO:0000256" key="2">
    <source>
        <dbReference type="SAM" id="Phobius"/>
    </source>
</evidence>
<accession>A0ABW6KDX8</accession>
<dbReference type="Pfam" id="PF10710">
    <property type="entry name" value="DUF2512"/>
    <property type="match status" value="1"/>
</dbReference>
<feature type="region of interest" description="Disordered" evidence="1">
    <location>
        <begin position="124"/>
        <end position="149"/>
    </location>
</feature>
<evidence type="ECO:0000313" key="4">
    <source>
        <dbReference type="Proteomes" id="UP001601059"/>
    </source>
</evidence>
<dbReference type="Proteomes" id="UP001601059">
    <property type="component" value="Unassembled WGS sequence"/>
</dbReference>
<feature type="compositionally biased region" description="Basic and acidic residues" evidence="1">
    <location>
        <begin position="140"/>
        <end position="149"/>
    </location>
</feature>
<dbReference type="RefSeq" id="WP_389362338.1">
    <property type="nucleotide sequence ID" value="NZ_JBIACK010000009.1"/>
</dbReference>
<name>A0ABW6KDX8_9BACI</name>